<dbReference type="Pfam" id="PF26595">
    <property type="entry name" value="A_ENA"/>
    <property type="match status" value="1"/>
</dbReference>
<accession>A0A2G6Q4R8</accession>
<comment type="caution">
    <text evidence="2">The sequence shown here is derived from an EMBL/GenBank/DDBJ whole genome shotgun (WGS) entry which is preliminary data.</text>
</comment>
<name>A0A2G6Q4R8_9BACI</name>
<protein>
    <recommendedName>
        <fullName evidence="4">Collagen-like protein</fullName>
    </recommendedName>
</protein>
<sequence length="270" mass="27824">MSQANVPNITPNISLTREESVNLILSSIALQELGLAHIINAEGEKIQYALGLLTQSLSPPPTFDQLIQLNKSVQSTLQGAVETEIFLKAKLEAVLQEPTLTGPTGPQGPTGSAGPQGVTGPTGVCTCPCPVIGAFRYTVPGITGPVIAPNEILPYAPLGSSNTPGAFTITTNGCVMVNECGVYKIDVRVQSTENSTFCLSLNGGSPGSLQGGAVCNCGTIYISAFYNLNAGDVVCVYNCGVTSTTLLGAANQGDPISAQSVINFTQICPC</sequence>
<dbReference type="Proteomes" id="UP000228484">
    <property type="component" value="Unassembled WGS sequence"/>
</dbReference>
<dbReference type="RefSeq" id="WP_099686768.1">
    <property type="nucleotide sequence ID" value="NZ_NWUW01000076.1"/>
</dbReference>
<organism evidence="2 3">
    <name type="scientific">Bacillus fungorum</name>
    <dbReference type="NCBI Taxonomy" id="2039284"/>
    <lineage>
        <taxon>Bacteria</taxon>
        <taxon>Bacillati</taxon>
        <taxon>Bacillota</taxon>
        <taxon>Bacilli</taxon>
        <taxon>Bacillales</taxon>
        <taxon>Bacillaceae</taxon>
        <taxon>Bacillus</taxon>
    </lineage>
</organism>
<evidence type="ECO:0000313" key="3">
    <source>
        <dbReference type="Proteomes" id="UP000228484"/>
    </source>
</evidence>
<keyword evidence="3" id="KW-1185">Reference proteome</keyword>
<evidence type="ECO:0000313" key="2">
    <source>
        <dbReference type="EMBL" id="PIE91781.1"/>
    </source>
</evidence>
<proteinExistence type="predicted"/>
<evidence type="ECO:0000256" key="1">
    <source>
        <dbReference type="SAM" id="MobiDB-lite"/>
    </source>
</evidence>
<dbReference type="EMBL" id="NWUW01000076">
    <property type="protein sequence ID" value="PIE91781.1"/>
    <property type="molecule type" value="Genomic_DNA"/>
</dbReference>
<feature type="compositionally biased region" description="Low complexity" evidence="1">
    <location>
        <begin position="98"/>
        <end position="116"/>
    </location>
</feature>
<evidence type="ECO:0008006" key="4">
    <source>
        <dbReference type="Google" id="ProtNLM"/>
    </source>
</evidence>
<gene>
    <name evidence="2" type="ORF">CO726_30250</name>
</gene>
<dbReference type="AlphaFoldDB" id="A0A2G6Q4R8"/>
<dbReference type="InterPro" id="IPR058705">
    <property type="entry name" value="A_ENA"/>
</dbReference>
<reference evidence="2 3" key="1">
    <citation type="submission" date="2017-09" db="EMBL/GenBank/DDBJ databases">
        <title>Biocontrol bacteria screening and application from spent mushroom substrate.</title>
        <authorList>
            <person name="Sun X."/>
        </authorList>
    </citation>
    <scope>NUCLEOTIDE SEQUENCE [LARGE SCALE GENOMIC DNA]</scope>
    <source>
        <strain evidence="2 3">100374</strain>
    </source>
</reference>
<feature type="region of interest" description="Disordered" evidence="1">
    <location>
        <begin position="98"/>
        <end position="118"/>
    </location>
</feature>